<keyword evidence="9" id="KW-0067">ATP-binding</keyword>
<keyword evidence="18" id="KW-1185">Reference proteome</keyword>
<evidence type="ECO:0000256" key="8">
    <source>
        <dbReference type="ARBA" id="ARBA00022777"/>
    </source>
</evidence>
<feature type="region of interest" description="Disordered" evidence="14">
    <location>
        <begin position="815"/>
        <end position="847"/>
    </location>
</feature>
<keyword evidence="4" id="KW-0597">Phosphoprotein</keyword>
<sequence>MPSSLFIVVMSSVFLNPSLAFSSHYDTGGTPLSELSWPSSLAVVAVSFSGLFTFIFLMLACLCCKKGDISFKEFENTGEEYQADLSTLASSGSQDGPDVYVLPLTEVSLPVAKQPCRSIQLLKSADLGHHSLLYLKEIGHDWFGKVFLGEVNAGLSTTQVVVKELKASASIQEQTQFLEEALPYRTLQHPALLQCLAQCTDVTPYLLIMEYCPLGDVKGYLRSCRAAGSATPDPFILQQMACEIASGLQYLHKHNYIHSDLALRNCLLTSEMSVKIGDYGLSYSRYKDDYFVTADQIWVPLRWIAPELIDEVHGNLLVVDQTKPSNVWSLGVTIWELFELGSQPYRHYTDRQVLTYAVKEQQMKLPKPLLKVPLSERWYEVMQFCWLQPEQRPVVEEVYLLLNYLCAKGTSEAQEDFEKRWNSLRPSLDTGSSQRSPALEVPSSTSSFPLLEHFSMVDSFQSENGDEILTVTETSDGLNFEYKWEQARAEQAYCSSSTSGPLGSSNPHYQDIYYPLSSSTGSCKEESLNLGVSPSQYKSDYPGVVPVLSAHSPSVSSEYYIRIEEPVECNISVEEATLDYSPELEASKCTFSRNDMKSPTEAHTKTYWSGAKDSNSIINYSDASPTTALSVDPHQRQDLNHMDSAEQLSQYFSPSDRDRLHCERTPSREQEVPLKRGQPSKSCLKSGSLYNTGVQETPRGISVSLSSPSLGQCDPYLEANQRTAETNMANEAYYDMMGSLPKNIPRPHNITVDLEAADCLLMGAADQEDDINHFTESETINWTSNHSTNNNTLNFDDRQTSGFLDTYLEVHHMTPSSSAQSLRPGTITTRQNSPSNSSNTFKQHSHMEVNGSNSTAFSYTDSYTEYVSYIHLCSEDRKIVESSAPEKHQIIHPAQKNTPHLHIGENMTHVPIREYSSSNPLSLVAEKSVTRDRSTTPAQDIKVHSAGPTVMPAALSECVSECCHTGDSISLVNIDDCSDGDVTEITSKVFADSPIDFAEVGDINLAHIPMHREIRNKDPQEFIDLASSSSPCEAFSPDAYHTSIQPKSLDSGYDTENNESPEFVMKDLEGKPVLSTSVESEYEMVLQMDLEENDLTPASNSTLKLTSLGNRNQYRDSAYFSDYDAENEKSPCEGDSIFFDNKLDDFFEIEPVKDNSLKKARRQGGFPLSQKEDQYHLPSMIENVDNALLSVKQLCLERRNMEFDLSSSPAAGPVITALAPVPPEMGGCLTKESAPDDGLGVESEHSGEEPATDCFSSMASEGSATTQEATTMEDQVNSTNMGFSSADSLGSASTMLEVKNCENGEGNPDCQIDGKNEENKGVEEKPEVVEEALLNVKRDSSLDNILPALPENLDIPAPLGNCEEEEDSDDSDESDEELRSYSVQEHSEDSEEEFTTVPVVVVSERSSTRHLRSLLKMPSLLTQSFCDELERKKKAVSFFDDVTVFLFDQESPTGELAEYTFPPGVEPNVLAAECKEYPSQKEVSESDSSSNGNVLEHSGTLEWENDFPLMNNASTLEPASDRTCTSPNSPVKLPEEKPAPQCSRFSVSRFSITHVSDSDVEPMGGSCSDGDQA</sequence>
<dbReference type="GO" id="GO:0007420">
    <property type="term" value="P:brain development"/>
    <property type="evidence" value="ECO:0007669"/>
    <property type="project" value="TreeGrafter"/>
</dbReference>
<dbReference type="FunFam" id="1.10.510.10:FF:000347">
    <property type="entry name" value="Apoptosis associated tyrosine kinase"/>
    <property type="match status" value="1"/>
</dbReference>
<reference evidence="18" key="1">
    <citation type="journal article" date="2016" name="Nat. Commun.">
        <title>The channel catfish genome sequence provides insights into the evolution of scale formation in teleosts.</title>
        <authorList>
            <person name="Liu Z."/>
            <person name="Liu S."/>
            <person name="Yao J."/>
            <person name="Bao L."/>
            <person name="Zhang J."/>
            <person name="Li Y."/>
            <person name="Jiang C."/>
            <person name="Sun L."/>
            <person name="Wang R."/>
            <person name="Zhang Y."/>
            <person name="Zhou T."/>
            <person name="Zeng Q."/>
            <person name="Fu Q."/>
            <person name="Gao S."/>
            <person name="Li N."/>
            <person name="Koren S."/>
            <person name="Jiang Y."/>
            <person name="Zimin A."/>
            <person name="Xu P."/>
            <person name="Phillippy A.M."/>
            <person name="Geng X."/>
            <person name="Song L."/>
            <person name="Sun F."/>
            <person name="Li C."/>
            <person name="Wang X."/>
            <person name="Chen A."/>
            <person name="Jin Y."/>
            <person name="Yuan Z."/>
            <person name="Yang Y."/>
            <person name="Tan S."/>
            <person name="Peatman E."/>
            <person name="Lu J."/>
            <person name="Qin Z."/>
            <person name="Dunham R."/>
            <person name="Li Z."/>
            <person name="Sonstegard T."/>
            <person name="Feng J."/>
            <person name="Danzmann R.G."/>
            <person name="Schroeder S."/>
            <person name="Scheffler B."/>
            <person name="Duke M.V."/>
            <person name="Ballard L."/>
            <person name="Kucuktas H."/>
            <person name="Kaltenboeck L."/>
            <person name="Liu H."/>
            <person name="Armbruster J."/>
            <person name="Xie Y."/>
            <person name="Kirby M.L."/>
            <person name="Tian Y."/>
            <person name="Flanagan M.E."/>
            <person name="Mu W."/>
            <person name="Waldbieser G.C."/>
        </authorList>
    </citation>
    <scope>NUCLEOTIDE SEQUENCE [LARGE SCALE GENOMIC DNA]</scope>
    <source>
        <strain evidence="18">SDA103</strain>
    </source>
</reference>
<name>A0A2D0SRW5_ICTPU</name>
<keyword evidence="7" id="KW-0547">Nucleotide-binding</keyword>
<dbReference type="GO" id="GO:0016020">
    <property type="term" value="C:membrane"/>
    <property type="evidence" value="ECO:0007669"/>
    <property type="project" value="UniProtKB-SubCell"/>
</dbReference>
<evidence type="ECO:0000256" key="2">
    <source>
        <dbReference type="ARBA" id="ARBA00012513"/>
    </source>
</evidence>
<dbReference type="Proteomes" id="UP000221080">
    <property type="component" value="Chromosome 2"/>
</dbReference>
<organism evidence="18 19">
    <name type="scientific">Ictalurus punctatus</name>
    <name type="common">Channel catfish</name>
    <name type="synonym">Silurus punctatus</name>
    <dbReference type="NCBI Taxonomy" id="7998"/>
    <lineage>
        <taxon>Eukaryota</taxon>
        <taxon>Metazoa</taxon>
        <taxon>Chordata</taxon>
        <taxon>Craniata</taxon>
        <taxon>Vertebrata</taxon>
        <taxon>Euteleostomi</taxon>
        <taxon>Actinopterygii</taxon>
        <taxon>Neopterygii</taxon>
        <taxon>Teleostei</taxon>
        <taxon>Ostariophysi</taxon>
        <taxon>Siluriformes</taxon>
        <taxon>Ictaluridae</taxon>
        <taxon>Ictalurus</taxon>
    </lineage>
</organism>
<evidence type="ECO:0000256" key="13">
    <source>
        <dbReference type="ARBA" id="ARBA00048679"/>
    </source>
</evidence>
<dbReference type="GO" id="GO:0005737">
    <property type="term" value="C:cytoplasm"/>
    <property type="evidence" value="ECO:0007669"/>
    <property type="project" value="UniProtKB-ARBA"/>
</dbReference>
<evidence type="ECO:0000256" key="15">
    <source>
        <dbReference type="SAM" id="Phobius"/>
    </source>
</evidence>
<accession>A0A2D0SRW5</accession>
<feature type="signal peptide" evidence="16">
    <location>
        <begin position="1"/>
        <end position="20"/>
    </location>
</feature>
<dbReference type="GO" id="GO:0004674">
    <property type="term" value="F:protein serine/threonine kinase activity"/>
    <property type="evidence" value="ECO:0007669"/>
    <property type="project" value="UniProtKB-KW"/>
</dbReference>
<feature type="compositionally biased region" description="Polar residues" evidence="14">
    <location>
        <begin position="1511"/>
        <end position="1529"/>
    </location>
</feature>
<evidence type="ECO:0000256" key="10">
    <source>
        <dbReference type="ARBA" id="ARBA00022989"/>
    </source>
</evidence>
<dbReference type="PRINTS" id="PR00109">
    <property type="entry name" value="TYRKINASE"/>
</dbReference>
<reference evidence="19" key="2">
    <citation type="submission" date="2025-08" db="UniProtKB">
        <authorList>
            <consortium name="RefSeq"/>
        </authorList>
    </citation>
    <scope>IDENTIFICATION</scope>
    <source>
        <tissue evidence="19">Blood</tissue>
    </source>
</reference>
<evidence type="ECO:0000256" key="6">
    <source>
        <dbReference type="ARBA" id="ARBA00022692"/>
    </source>
</evidence>
<dbReference type="SUPFAM" id="SSF56112">
    <property type="entry name" value="Protein kinase-like (PK-like)"/>
    <property type="match status" value="1"/>
</dbReference>
<evidence type="ECO:0000256" key="16">
    <source>
        <dbReference type="SAM" id="SignalP"/>
    </source>
</evidence>
<dbReference type="RefSeq" id="XP_017345438.1">
    <property type="nucleotide sequence ID" value="XM_017489949.3"/>
</dbReference>
<keyword evidence="11 15" id="KW-0472">Membrane</keyword>
<gene>
    <name evidence="19" type="primary">aatka</name>
</gene>
<evidence type="ECO:0000313" key="18">
    <source>
        <dbReference type="Proteomes" id="UP000221080"/>
    </source>
</evidence>
<dbReference type="InterPro" id="IPR008266">
    <property type="entry name" value="Tyr_kinase_AS"/>
</dbReference>
<dbReference type="Pfam" id="PF07714">
    <property type="entry name" value="PK_Tyr_Ser-Thr"/>
    <property type="match status" value="1"/>
</dbReference>
<feature type="transmembrane region" description="Helical" evidence="15">
    <location>
        <begin position="44"/>
        <end position="64"/>
    </location>
</feature>
<dbReference type="EC" id="2.7.11.1" evidence="2"/>
<dbReference type="GO" id="GO:0012505">
    <property type="term" value="C:endomembrane system"/>
    <property type="evidence" value="ECO:0007669"/>
    <property type="project" value="UniProtKB-ARBA"/>
</dbReference>
<feature type="region of interest" description="Disordered" evidence="14">
    <location>
        <begin position="1233"/>
        <end position="1256"/>
    </location>
</feature>
<dbReference type="InterPro" id="IPR011009">
    <property type="entry name" value="Kinase-like_dom_sf"/>
</dbReference>
<feature type="region of interest" description="Disordered" evidence="14">
    <location>
        <begin position="1511"/>
        <end position="1540"/>
    </location>
</feature>
<dbReference type="InterPro" id="IPR001245">
    <property type="entry name" value="Ser-Thr/Tyr_kinase_cat_dom"/>
</dbReference>
<feature type="domain" description="Protein kinase" evidence="17">
    <location>
        <begin position="132"/>
        <end position="405"/>
    </location>
</feature>
<comment type="subcellular location">
    <subcellularLocation>
        <location evidence="1">Membrane</location>
        <topology evidence="1">Single-pass membrane protein</topology>
    </subcellularLocation>
</comment>
<dbReference type="PROSITE" id="PS00109">
    <property type="entry name" value="PROTEIN_KINASE_TYR"/>
    <property type="match status" value="1"/>
</dbReference>
<dbReference type="FunFam" id="3.30.200.20:FF:000275">
    <property type="entry name" value="Apoptosis associated tyrosine kinase"/>
    <property type="match status" value="1"/>
</dbReference>
<dbReference type="PANTHER" id="PTHR24417:SF9">
    <property type="entry name" value="SERINE_THREONINE-PROTEIN KINASE LMTK1 ISOFORM X1"/>
    <property type="match status" value="1"/>
</dbReference>
<dbReference type="OrthoDB" id="5973359at2759"/>
<feature type="region of interest" description="Disordered" evidence="14">
    <location>
        <begin position="1303"/>
        <end position="1325"/>
    </location>
</feature>
<protein>
    <recommendedName>
        <fullName evidence="2">non-specific serine/threonine protein kinase</fullName>
        <ecNumber evidence="2">2.7.11.1</ecNumber>
    </recommendedName>
</protein>
<proteinExistence type="predicted"/>
<dbReference type="PROSITE" id="PS50011">
    <property type="entry name" value="PROTEIN_KINASE_DOM"/>
    <property type="match status" value="1"/>
</dbReference>
<dbReference type="Gene3D" id="1.10.510.10">
    <property type="entry name" value="Transferase(Phosphotransferase) domain 1"/>
    <property type="match status" value="1"/>
</dbReference>
<evidence type="ECO:0000256" key="12">
    <source>
        <dbReference type="ARBA" id="ARBA00047899"/>
    </source>
</evidence>
<evidence type="ECO:0000256" key="1">
    <source>
        <dbReference type="ARBA" id="ARBA00004167"/>
    </source>
</evidence>
<feature type="chain" id="PRO_5012858767" description="non-specific serine/threonine protein kinase" evidence="16">
    <location>
        <begin position="21"/>
        <end position="1573"/>
    </location>
</feature>
<evidence type="ECO:0000256" key="11">
    <source>
        <dbReference type="ARBA" id="ARBA00023136"/>
    </source>
</evidence>
<feature type="compositionally biased region" description="Polar residues" evidence="14">
    <location>
        <begin position="815"/>
        <end position="842"/>
    </location>
</feature>
<dbReference type="KEGG" id="ipu:108277323"/>
<keyword evidence="10 15" id="KW-1133">Transmembrane helix</keyword>
<feature type="compositionally biased region" description="Basic and acidic residues" evidence="14">
    <location>
        <begin position="655"/>
        <end position="674"/>
    </location>
</feature>
<feature type="region of interest" description="Disordered" evidence="14">
    <location>
        <begin position="1554"/>
        <end position="1573"/>
    </location>
</feature>
<feature type="compositionally biased region" description="Basic and acidic residues" evidence="14">
    <location>
        <begin position="1312"/>
        <end position="1325"/>
    </location>
</feature>
<evidence type="ECO:0000256" key="3">
    <source>
        <dbReference type="ARBA" id="ARBA00022527"/>
    </source>
</evidence>
<dbReference type="GO" id="GO:0004713">
    <property type="term" value="F:protein tyrosine kinase activity"/>
    <property type="evidence" value="ECO:0007669"/>
    <property type="project" value="TreeGrafter"/>
</dbReference>
<keyword evidence="6 15" id="KW-0812">Transmembrane</keyword>
<evidence type="ECO:0000256" key="14">
    <source>
        <dbReference type="SAM" id="MobiDB-lite"/>
    </source>
</evidence>
<keyword evidence="16" id="KW-0732">Signal</keyword>
<evidence type="ECO:0000256" key="9">
    <source>
        <dbReference type="ARBA" id="ARBA00022840"/>
    </source>
</evidence>
<dbReference type="GO" id="GO:0005524">
    <property type="term" value="F:ATP binding"/>
    <property type="evidence" value="ECO:0007669"/>
    <property type="project" value="UniProtKB-KW"/>
</dbReference>
<comment type="catalytic activity">
    <reaction evidence="12">
        <text>L-threonyl-[protein] + ATP = O-phospho-L-threonyl-[protein] + ADP + H(+)</text>
        <dbReference type="Rhea" id="RHEA:46608"/>
        <dbReference type="Rhea" id="RHEA-COMP:11060"/>
        <dbReference type="Rhea" id="RHEA-COMP:11605"/>
        <dbReference type="ChEBI" id="CHEBI:15378"/>
        <dbReference type="ChEBI" id="CHEBI:30013"/>
        <dbReference type="ChEBI" id="CHEBI:30616"/>
        <dbReference type="ChEBI" id="CHEBI:61977"/>
        <dbReference type="ChEBI" id="CHEBI:456216"/>
        <dbReference type="EC" id="2.7.11.1"/>
    </reaction>
</comment>
<evidence type="ECO:0000313" key="19">
    <source>
        <dbReference type="RefSeq" id="XP_017345438.1"/>
    </source>
</evidence>
<evidence type="ECO:0000256" key="7">
    <source>
        <dbReference type="ARBA" id="ARBA00022741"/>
    </source>
</evidence>
<dbReference type="GeneID" id="108277323"/>
<dbReference type="InterPro" id="IPR000719">
    <property type="entry name" value="Prot_kinase_dom"/>
</dbReference>
<keyword evidence="5" id="KW-0808">Transferase</keyword>
<feature type="region of interest" description="Disordered" evidence="14">
    <location>
        <begin position="651"/>
        <end position="686"/>
    </location>
</feature>
<dbReference type="PANTHER" id="PTHR24417">
    <property type="entry name" value="SERINE/THREONINE-PROTEIN KINASE LMTK1"/>
    <property type="match status" value="1"/>
</dbReference>
<keyword evidence="3" id="KW-0723">Serine/threonine-protein kinase</keyword>
<dbReference type="STRING" id="7998.ENSIPUP00000005395"/>
<feature type="region of interest" description="Disordered" evidence="14">
    <location>
        <begin position="1477"/>
        <end position="1498"/>
    </location>
</feature>
<feature type="region of interest" description="Disordered" evidence="14">
    <location>
        <begin position="1348"/>
        <end position="1395"/>
    </location>
</feature>
<dbReference type="CTD" id="100004850"/>
<evidence type="ECO:0000256" key="5">
    <source>
        <dbReference type="ARBA" id="ARBA00022679"/>
    </source>
</evidence>
<dbReference type="OMA" id="YKWEDED"/>
<keyword evidence="8 19" id="KW-0418">Kinase</keyword>
<comment type="catalytic activity">
    <reaction evidence="13">
        <text>L-seryl-[protein] + ATP = O-phospho-L-seryl-[protein] + ADP + H(+)</text>
        <dbReference type="Rhea" id="RHEA:17989"/>
        <dbReference type="Rhea" id="RHEA-COMP:9863"/>
        <dbReference type="Rhea" id="RHEA-COMP:11604"/>
        <dbReference type="ChEBI" id="CHEBI:15378"/>
        <dbReference type="ChEBI" id="CHEBI:29999"/>
        <dbReference type="ChEBI" id="CHEBI:30616"/>
        <dbReference type="ChEBI" id="CHEBI:83421"/>
        <dbReference type="ChEBI" id="CHEBI:456216"/>
        <dbReference type="EC" id="2.7.11.1"/>
    </reaction>
</comment>
<feature type="compositionally biased region" description="Acidic residues" evidence="14">
    <location>
        <begin position="1362"/>
        <end position="1376"/>
    </location>
</feature>
<evidence type="ECO:0000259" key="17">
    <source>
        <dbReference type="PROSITE" id="PS50011"/>
    </source>
</evidence>
<evidence type="ECO:0000256" key="4">
    <source>
        <dbReference type="ARBA" id="ARBA00022553"/>
    </source>
</evidence>